<dbReference type="GeneID" id="115972638"/>
<feature type="region of interest" description="Disordered" evidence="2">
    <location>
        <begin position="1"/>
        <end position="28"/>
    </location>
</feature>
<reference evidence="4 5" key="1">
    <citation type="journal article" date="2016" name="G3 (Bethesda)">
        <title>First Draft Assembly and Annotation of the Genome of a California Endemic Oak Quercus lobata Nee (Fagaceae).</title>
        <authorList>
            <person name="Sork V.L."/>
            <person name="Fitz-Gibbon S.T."/>
            <person name="Puiu D."/>
            <person name="Crepeau M."/>
            <person name="Gugger P.F."/>
            <person name="Sherman R."/>
            <person name="Stevens K."/>
            <person name="Langley C.H."/>
            <person name="Pellegrini M."/>
            <person name="Salzberg S.L."/>
        </authorList>
    </citation>
    <scope>NUCLEOTIDE SEQUENCE [LARGE SCALE GENOMIC DNA]</scope>
    <source>
        <strain evidence="4 5">cv. SW786</strain>
    </source>
</reference>
<evidence type="ECO:0000313" key="5">
    <source>
        <dbReference type="Proteomes" id="UP000594261"/>
    </source>
</evidence>
<keyword evidence="5" id="KW-1185">Reference proteome</keyword>
<dbReference type="OrthoDB" id="1928183at2759"/>
<name>A0A7N2N5Y7_QUELO</name>
<sequence>MESSKESHTNQELGHSLKTLTLSPGKKKPTLNMLATASSWSIGDYIGMESCLDINDEVQYSSKDKNSGGESDSEVYIKKCRVKREQRRAMRQREFPPPIPLLARTENLPCHMPWVLKRHYTSDGRLILTEERVKHHEYFRAHRADGRLTLQLVPLDDEVWLPDDQCDNCCTNDEEEADIDDTEEKETEKENEEANDVDVSKTVYQSPLSEPTKVEDLSTSSEFYSSNVDTKEKETEKENEEANDDDVSNIIYQSPLSKPAKVEDLCTRYKFYNGDVDVDEVEVEKEMIHKDRSVVVEESTKIGGGGIGGTATNAAGKRLNLNYNNVASPGSCIFEVPVQQYGQFIANTNLHLCDAISLSRA</sequence>
<feature type="compositionally biased region" description="Acidic residues" evidence="2">
    <location>
        <begin position="171"/>
        <end position="196"/>
    </location>
</feature>
<accession>A0A7N2N5Y7</accession>
<dbReference type="AlphaFoldDB" id="A0A7N2N5Y7"/>
<reference evidence="4" key="2">
    <citation type="submission" date="2021-01" db="UniProtKB">
        <authorList>
            <consortium name="EnsemblPlants"/>
        </authorList>
    </citation>
    <scope>IDENTIFICATION</scope>
</reference>
<protein>
    <recommendedName>
        <fullName evidence="3">FAF domain-containing protein</fullName>
    </recommendedName>
</protein>
<dbReference type="PANTHER" id="PTHR33155">
    <property type="entry name" value="FANTASTIC FOUR-LIKE PROTEIN (DUF3049)"/>
    <property type="match status" value="1"/>
</dbReference>
<feature type="compositionally biased region" description="Polar residues" evidence="2">
    <location>
        <begin position="10"/>
        <end position="22"/>
    </location>
</feature>
<feature type="domain" description="FAF" evidence="3">
    <location>
        <begin position="94"/>
        <end position="152"/>
    </location>
</feature>
<dbReference type="Proteomes" id="UP000594261">
    <property type="component" value="Chromosome 12"/>
</dbReference>
<feature type="compositionally biased region" description="Acidic residues" evidence="2">
    <location>
        <begin position="237"/>
        <end position="247"/>
    </location>
</feature>
<dbReference type="RefSeq" id="XP_030948833.1">
    <property type="nucleotide sequence ID" value="XM_031092973.1"/>
</dbReference>
<dbReference type="InterPro" id="IPR021410">
    <property type="entry name" value="FAF"/>
</dbReference>
<dbReference type="EnsemblPlants" id="QL12p035753:mrna">
    <property type="protein sequence ID" value="QL12p035753:mrna:CDS:1"/>
    <property type="gene ID" value="QL12p035753"/>
</dbReference>
<dbReference type="InParanoid" id="A0A7N2N5Y7"/>
<dbReference type="Pfam" id="PF11250">
    <property type="entry name" value="FAF"/>
    <property type="match status" value="1"/>
</dbReference>
<dbReference type="PANTHER" id="PTHR33155:SF17">
    <property type="entry name" value="F2E2.18-RELATED"/>
    <property type="match status" value="1"/>
</dbReference>
<proteinExistence type="inferred from homology"/>
<comment type="similarity">
    <text evidence="1">Belongs to the fantastic four family.</text>
</comment>
<evidence type="ECO:0000259" key="3">
    <source>
        <dbReference type="Pfam" id="PF11250"/>
    </source>
</evidence>
<dbReference type="Gramene" id="QL12p035753:mrna">
    <property type="protein sequence ID" value="QL12p035753:mrna:CDS:1"/>
    <property type="gene ID" value="QL12p035753"/>
</dbReference>
<evidence type="ECO:0000313" key="4">
    <source>
        <dbReference type="EnsemblPlants" id="QL12p035753:mrna:CDS:1"/>
    </source>
</evidence>
<evidence type="ECO:0000256" key="1">
    <source>
        <dbReference type="ARBA" id="ARBA00008690"/>
    </source>
</evidence>
<gene>
    <name evidence="4" type="primary">LOC115972638</name>
</gene>
<feature type="compositionally biased region" description="Polar residues" evidence="2">
    <location>
        <begin position="217"/>
        <end position="228"/>
    </location>
</feature>
<dbReference type="EMBL" id="LRBV02000012">
    <property type="status" value="NOT_ANNOTATED_CDS"/>
    <property type="molecule type" value="Genomic_DNA"/>
</dbReference>
<feature type="region of interest" description="Disordered" evidence="2">
    <location>
        <begin position="171"/>
        <end position="248"/>
    </location>
</feature>
<organism evidence="4 5">
    <name type="scientific">Quercus lobata</name>
    <name type="common">Valley oak</name>
    <dbReference type="NCBI Taxonomy" id="97700"/>
    <lineage>
        <taxon>Eukaryota</taxon>
        <taxon>Viridiplantae</taxon>
        <taxon>Streptophyta</taxon>
        <taxon>Embryophyta</taxon>
        <taxon>Tracheophyta</taxon>
        <taxon>Spermatophyta</taxon>
        <taxon>Magnoliopsida</taxon>
        <taxon>eudicotyledons</taxon>
        <taxon>Gunneridae</taxon>
        <taxon>Pentapetalae</taxon>
        <taxon>rosids</taxon>
        <taxon>fabids</taxon>
        <taxon>Fagales</taxon>
        <taxon>Fagaceae</taxon>
        <taxon>Quercus</taxon>
    </lineage>
</organism>
<evidence type="ECO:0000256" key="2">
    <source>
        <dbReference type="SAM" id="MobiDB-lite"/>
    </source>
</evidence>
<dbReference type="KEGG" id="qlo:115972638"/>
<dbReference type="InterPro" id="IPR046431">
    <property type="entry name" value="FAF_dom"/>
</dbReference>